<proteinExistence type="inferred from homology"/>
<dbReference type="PANTHER" id="PTHR30346:SF0">
    <property type="entry name" value="HCA OPERON TRANSCRIPTIONAL ACTIVATOR HCAR"/>
    <property type="match status" value="1"/>
</dbReference>
<feature type="domain" description="LysR substrate-binding" evidence="6">
    <location>
        <begin position="53"/>
        <end position="244"/>
    </location>
</feature>
<dbReference type="AlphaFoldDB" id="A0AA97I5U6"/>
<evidence type="ECO:0000256" key="4">
    <source>
        <dbReference type="ARBA" id="ARBA00023163"/>
    </source>
</evidence>
<evidence type="ECO:0000313" key="8">
    <source>
        <dbReference type="Proteomes" id="UP001305498"/>
    </source>
</evidence>
<dbReference type="InterPro" id="IPR005119">
    <property type="entry name" value="LysR_subst-bd"/>
</dbReference>
<name>A0AA97I5U6_9MICO</name>
<feature type="region of interest" description="Disordered" evidence="5">
    <location>
        <begin position="1"/>
        <end position="51"/>
    </location>
</feature>
<dbReference type="Gene3D" id="3.40.190.10">
    <property type="entry name" value="Periplasmic binding protein-like II"/>
    <property type="match status" value="2"/>
</dbReference>
<keyword evidence="8" id="KW-1185">Reference proteome</keyword>
<dbReference type="Proteomes" id="UP001305498">
    <property type="component" value="Chromosome"/>
</dbReference>
<evidence type="ECO:0000256" key="5">
    <source>
        <dbReference type="SAM" id="MobiDB-lite"/>
    </source>
</evidence>
<dbReference type="PANTHER" id="PTHR30346">
    <property type="entry name" value="TRANSCRIPTIONAL DUAL REGULATOR HCAR-RELATED"/>
    <property type="match status" value="1"/>
</dbReference>
<keyword evidence="2" id="KW-0805">Transcription regulation</keyword>
<organism evidence="7 8">
    <name type="scientific">Microbacterium betulae</name>
    <dbReference type="NCBI Taxonomy" id="2981139"/>
    <lineage>
        <taxon>Bacteria</taxon>
        <taxon>Bacillati</taxon>
        <taxon>Actinomycetota</taxon>
        <taxon>Actinomycetes</taxon>
        <taxon>Micrococcales</taxon>
        <taxon>Microbacteriaceae</taxon>
        <taxon>Microbacterium</taxon>
    </lineage>
</organism>
<dbReference type="KEGG" id="mbet:N8K70_13790"/>
<keyword evidence="3" id="KW-0238">DNA-binding</keyword>
<accession>A0AA97I5U6</accession>
<dbReference type="GO" id="GO:0003677">
    <property type="term" value="F:DNA binding"/>
    <property type="evidence" value="ECO:0007669"/>
    <property type="project" value="UniProtKB-KW"/>
</dbReference>
<dbReference type="SUPFAM" id="SSF53850">
    <property type="entry name" value="Periplasmic binding protein-like II"/>
    <property type="match status" value="1"/>
</dbReference>
<dbReference type="Pfam" id="PF03466">
    <property type="entry name" value="LysR_substrate"/>
    <property type="match status" value="1"/>
</dbReference>
<dbReference type="GO" id="GO:0032993">
    <property type="term" value="C:protein-DNA complex"/>
    <property type="evidence" value="ECO:0007669"/>
    <property type="project" value="TreeGrafter"/>
</dbReference>
<dbReference type="GO" id="GO:0003700">
    <property type="term" value="F:DNA-binding transcription factor activity"/>
    <property type="evidence" value="ECO:0007669"/>
    <property type="project" value="TreeGrafter"/>
</dbReference>
<evidence type="ECO:0000256" key="1">
    <source>
        <dbReference type="ARBA" id="ARBA00009437"/>
    </source>
</evidence>
<protein>
    <submittedName>
        <fullName evidence="7">LysR substrate-binding domain-containing protein</fullName>
    </submittedName>
</protein>
<reference evidence="7 8" key="1">
    <citation type="submission" date="2023-02" db="EMBL/GenBank/DDBJ databases">
        <title>Microbacterium betulae sp. nov., isolated from birch wood.</title>
        <authorList>
            <person name="Pasciak M."/>
            <person name="Pawlik K.J."/>
            <person name="Martynowski D."/>
            <person name="Laczmanski L."/>
            <person name="Ciekot J."/>
            <person name="Szponar B."/>
            <person name="Wojcik-Fatla A."/>
            <person name="Mackiewicz B."/>
            <person name="Farian E."/>
            <person name="Cholewa G."/>
            <person name="Cholewa A."/>
            <person name="Dutkiewicz J."/>
        </authorList>
    </citation>
    <scope>NUCLEOTIDE SEQUENCE [LARGE SCALE GENOMIC DNA]</scope>
    <source>
        <strain evidence="7 8">AB</strain>
    </source>
</reference>
<evidence type="ECO:0000313" key="7">
    <source>
        <dbReference type="EMBL" id="WOF22452.1"/>
    </source>
</evidence>
<feature type="compositionally biased region" description="Low complexity" evidence="5">
    <location>
        <begin position="34"/>
        <end position="45"/>
    </location>
</feature>
<evidence type="ECO:0000256" key="3">
    <source>
        <dbReference type="ARBA" id="ARBA00023125"/>
    </source>
</evidence>
<keyword evidence="4" id="KW-0804">Transcription</keyword>
<dbReference type="RefSeq" id="WP_317138923.1">
    <property type="nucleotide sequence ID" value="NZ_CP118157.1"/>
</dbReference>
<comment type="similarity">
    <text evidence="1">Belongs to the LysR transcriptional regulatory family.</text>
</comment>
<evidence type="ECO:0000259" key="6">
    <source>
        <dbReference type="Pfam" id="PF03466"/>
    </source>
</evidence>
<gene>
    <name evidence="7" type="ORF">N8K70_13790</name>
</gene>
<dbReference type="EMBL" id="CP118157">
    <property type="protein sequence ID" value="WOF22452.1"/>
    <property type="molecule type" value="Genomic_DNA"/>
</dbReference>
<evidence type="ECO:0000256" key="2">
    <source>
        <dbReference type="ARBA" id="ARBA00023015"/>
    </source>
</evidence>
<sequence length="250" mass="26298">MAQRNGAAGRRGSGGRGNAPRGGRHAAGRDGAKKAGAPKRAASKPAPLPSTPEARVFRLGVIPGAMPGRWADRWQERMTHATLELVPIEVAAQRRALDDRLVDAAIVRRPLDETGLHVVALYDEVPVVVVASESDLTVVEELQPADLEGSVVITPLDDVLGALDLAGTTAARFDPPETTADAIATVATGVGVAIVPLSLARLHHRRDVTYRPLVDGPVSSVAFAWPQDGDSDDVQAFVGIIRGRTANSSR</sequence>